<protein>
    <submittedName>
        <fullName evidence="2">Uncharacterized protein</fullName>
    </submittedName>
</protein>
<gene>
    <name evidence="2" type="ORF">SISNIDRAFT_518966</name>
</gene>
<accession>A0A164RR14</accession>
<keyword evidence="3" id="KW-1185">Reference proteome</keyword>
<sequence>MSSTYSSSVASSSSTGFTSISASSSSTSLLSDVEKIGILDALLEKVKPTPPKASDTKGKGRADPTADLLSRIADWSTASTLPPQQQLLIRLVLISEAFDHITTIPNVESRTRLIAWLTRTPSSDPATYRDLAPEHWEMIFRFGVAGMSVDERDSFWARFVSVLATIDQYLSTSGVFCLDVAFNHLPLWSPRTVESGRLRTVPIRSLSNAIAFGDSKLESTTGIISIDLRLSQWISAGGGGADVPLSRVTELALYDDTPDEAKIVYIPNLDRLSDLKTLKLDNFFFPAKGNKDDFAPLVQALRPTVRTLFIRTWKKHRLSRAFVIDLLSREIPFENIDLVYSDTVVSDPPYGNLPLLNQDPAYGDRRSLPGKTPLIDCTSLKVFKCGPLTPADIDFLLSKFKFAPDISFDFIIVEPKTYCKESDQHSRKVVTIPMKLSAWMAKATSLVVDYDTETGVFTIQYGIRGSFMHRLCMPDALGLGVHKTEPTELWRDKNRLKRFDSFTNITTARFVGPTPDFHKWCRLLGVMKKITSLEASGPEASVLLHTLKRMPNLGTSLLTLKVWDISSPIHVLNPKEPKVVSEGEEAHISLIQSCLIAFFSCQQRNLAESNMPHAASSLLCAARYNDEDATVLCPPNSIFASSDLETDALFRRKQEAEQVMPVKLSNPWFILCSTA</sequence>
<evidence type="ECO:0000313" key="3">
    <source>
        <dbReference type="Proteomes" id="UP000076722"/>
    </source>
</evidence>
<dbReference type="GO" id="GO:0003676">
    <property type="term" value="F:nucleic acid binding"/>
    <property type="evidence" value="ECO:0007669"/>
    <property type="project" value="InterPro"/>
</dbReference>
<dbReference type="GO" id="GO:0008168">
    <property type="term" value="F:methyltransferase activity"/>
    <property type="evidence" value="ECO:0007669"/>
    <property type="project" value="InterPro"/>
</dbReference>
<feature type="region of interest" description="Disordered" evidence="1">
    <location>
        <begin position="1"/>
        <end position="29"/>
    </location>
</feature>
<dbReference type="GO" id="GO:0032259">
    <property type="term" value="P:methylation"/>
    <property type="evidence" value="ECO:0007669"/>
    <property type="project" value="InterPro"/>
</dbReference>
<evidence type="ECO:0000256" key="1">
    <source>
        <dbReference type="SAM" id="MobiDB-lite"/>
    </source>
</evidence>
<dbReference type="InterPro" id="IPR002052">
    <property type="entry name" value="DNA_methylase_N6_adenine_CS"/>
</dbReference>
<reference evidence="2 3" key="1">
    <citation type="journal article" date="2016" name="Mol. Biol. Evol.">
        <title>Comparative Genomics of Early-Diverging Mushroom-Forming Fungi Provides Insights into the Origins of Lignocellulose Decay Capabilities.</title>
        <authorList>
            <person name="Nagy L.G."/>
            <person name="Riley R."/>
            <person name="Tritt A."/>
            <person name="Adam C."/>
            <person name="Daum C."/>
            <person name="Floudas D."/>
            <person name="Sun H."/>
            <person name="Yadav J.S."/>
            <person name="Pangilinan J."/>
            <person name="Larsson K.H."/>
            <person name="Matsuura K."/>
            <person name="Barry K."/>
            <person name="Labutti K."/>
            <person name="Kuo R."/>
            <person name="Ohm R.A."/>
            <person name="Bhattacharya S.S."/>
            <person name="Shirouzu T."/>
            <person name="Yoshinaga Y."/>
            <person name="Martin F.M."/>
            <person name="Grigoriev I.V."/>
            <person name="Hibbett D.S."/>
        </authorList>
    </citation>
    <scope>NUCLEOTIDE SEQUENCE [LARGE SCALE GENOMIC DNA]</scope>
    <source>
        <strain evidence="2 3">HHB9708</strain>
    </source>
</reference>
<proteinExistence type="predicted"/>
<dbReference type="EMBL" id="KV419419">
    <property type="protein sequence ID" value="KZS90797.1"/>
    <property type="molecule type" value="Genomic_DNA"/>
</dbReference>
<evidence type="ECO:0000313" key="2">
    <source>
        <dbReference type="EMBL" id="KZS90797.1"/>
    </source>
</evidence>
<name>A0A164RR14_9AGAM</name>
<dbReference type="AlphaFoldDB" id="A0A164RR14"/>
<organism evidence="2 3">
    <name type="scientific">Sistotremastrum niveocremeum HHB9708</name>
    <dbReference type="NCBI Taxonomy" id="1314777"/>
    <lineage>
        <taxon>Eukaryota</taxon>
        <taxon>Fungi</taxon>
        <taxon>Dikarya</taxon>
        <taxon>Basidiomycota</taxon>
        <taxon>Agaricomycotina</taxon>
        <taxon>Agaricomycetes</taxon>
        <taxon>Sistotremastrales</taxon>
        <taxon>Sistotremastraceae</taxon>
        <taxon>Sertulicium</taxon>
        <taxon>Sertulicium niveocremeum</taxon>
    </lineage>
</organism>
<dbReference type="PROSITE" id="PS00092">
    <property type="entry name" value="N6_MTASE"/>
    <property type="match status" value="1"/>
</dbReference>
<dbReference type="Proteomes" id="UP000076722">
    <property type="component" value="Unassembled WGS sequence"/>
</dbReference>